<dbReference type="Proteomes" id="UP000500949">
    <property type="component" value="Chromosome"/>
</dbReference>
<keyword evidence="1" id="KW-0808">Transferase</keyword>
<dbReference type="Pfam" id="PF01531">
    <property type="entry name" value="Glyco_transf_11"/>
    <property type="match status" value="1"/>
</dbReference>
<gene>
    <name evidence="1" type="ORF">GKD17_14870</name>
</gene>
<dbReference type="GO" id="GO:0005975">
    <property type="term" value="P:carbohydrate metabolic process"/>
    <property type="evidence" value="ECO:0007669"/>
    <property type="project" value="InterPro"/>
</dbReference>
<evidence type="ECO:0000313" key="2">
    <source>
        <dbReference type="Proteomes" id="UP000500949"/>
    </source>
</evidence>
<keyword evidence="1" id="KW-0328">Glycosyltransferase</keyword>
<organism evidence="1 2">
    <name type="scientific">Phocaeicola dorei</name>
    <dbReference type="NCBI Taxonomy" id="357276"/>
    <lineage>
        <taxon>Bacteria</taxon>
        <taxon>Pseudomonadati</taxon>
        <taxon>Bacteroidota</taxon>
        <taxon>Bacteroidia</taxon>
        <taxon>Bacteroidales</taxon>
        <taxon>Bacteroidaceae</taxon>
        <taxon>Phocaeicola</taxon>
    </lineage>
</organism>
<reference evidence="1 2" key="1">
    <citation type="submission" date="2019-11" db="EMBL/GenBank/DDBJ databases">
        <title>Complete genome sequence of Bacteroides dorei DSM 17855.</title>
        <authorList>
            <person name="Russell J.T."/>
        </authorList>
    </citation>
    <scope>NUCLEOTIDE SEQUENCE [LARGE SCALE GENOMIC DNA]</scope>
    <source>
        <strain evidence="1 2">DSM 17855</strain>
    </source>
</reference>
<dbReference type="PANTHER" id="PTHR11927">
    <property type="entry name" value="GALACTOSIDE 2-L-FUCOSYLTRANSFERASE"/>
    <property type="match status" value="1"/>
</dbReference>
<protein>
    <submittedName>
        <fullName evidence="1">Alpha-1,2-fucosyltransferase</fullName>
    </submittedName>
</protein>
<proteinExistence type="predicted"/>
<dbReference type="CDD" id="cd11301">
    <property type="entry name" value="Fut1_Fut2_like"/>
    <property type="match status" value="1"/>
</dbReference>
<accession>A0A858XQ25</accession>
<dbReference type="GO" id="GO:0008107">
    <property type="term" value="F:galactoside 2-alpha-L-fucosyltransferase activity"/>
    <property type="evidence" value="ECO:0007669"/>
    <property type="project" value="InterPro"/>
</dbReference>
<name>A0A858XQ25_9BACT</name>
<dbReference type="RefSeq" id="WP_007832465.1">
    <property type="nucleotide sequence ID" value="NZ_CP046176.1"/>
</dbReference>
<evidence type="ECO:0000313" key="1">
    <source>
        <dbReference type="EMBL" id="QJR77557.1"/>
    </source>
</evidence>
<dbReference type="EMBL" id="CP046176">
    <property type="protein sequence ID" value="QJR77557.1"/>
    <property type="molecule type" value="Genomic_DNA"/>
</dbReference>
<dbReference type="GeneID" id="93447957"/>
<dbReference type="AlphaFoldDB" id="A0A858XQ25"/>
<dbReference type="InterPro" id="IPR002516">
    <property type="entry name" value="Glyco_trans_11"/>
</dbReference>
<dbReference type="GO" id="GO:0016020">
    <property type="term" value="C:membrane"/>
    <property type="evidence" value="ECO:0007669"/>
    <property type="project" value="InterPro"/>
</dbReference>
<dbReference type="PANTHER" id="PTHR11927:SF9">
    <property type="entry name" value="L-FUCOSYLTRANSFERASE"/>
    <property type="match status" value="1"/>
</dbReference>
<sequence length="292" mass="34471">MKVIVRMSAGLANRMFQYSYYLYLKEKGYNVFLDNLYKPSKWKMEDISWNAIFPNARVEQASVFDIYVLGGGYDIISKIRRHYFPFTTHVEMPEVFDLVAEKELQSNVYIAGAFQNANMVDDVKDQIYKVFGFSNFTDFKNQNLAVKIQSENSVAIHIRKGEDYLLRRDYQGTCSASYYQNAIAYIKSKINEPKFYIFSDNWDWVNKNIKGVSYIAVDWNPCIGWGNHFDMQLMSLFKHNIIANSTYSWWGAYLNRNDNKIVVCPKKWFNEEMQKYRNINSLIIPEKWISLE</sequence>